<evidence type="ECO:0000256" key="3">
    <source>
        <dbReference type="ARBA" id="ARBA00022679"/>
    </source>
</evidence>
<protein>
    <recommendedName>
        <fullName evidence="1">non-specific serine/threonine protein kinase</fullName>
        <ecNumber evidence="1">2.7.11.1</ecNumber>
    </recommendedName>
</protein>
<dbReference type="PROSITE" id="PS00108">
    <property type="entry name" value="PROTEIN_KINASE_ST"/>
    <property type="match status" value="1"/>
</dbReference>
<proteinExistence type="predicted"/>
<dbReference type="PANTHER" id="PTHR24363">
    <property type="entry name" value="SERINE/THREONINE PROTEIN KINASE"/>
    <property type="match status" value="1"/>
</dbReference>
<keyword evidence="4" id="KW-0547">Nucleotide-binding</keyword>
<comment type="caution">
    <text evidence="11">The sequence shown here is derived from an EMBL/GenBank/DDBJ whole genome shotgun (WGS) entry which is preliminary data.</text>
</comment>
<dbReference type="InterPro" id="IPR008271">
    <property type="entry name" value="Ser/Thr_kinase_AS"/>
</dbReference>
<sequence length="541" mass="59697">MSQTVIKNRYQIIRPLSSGGFGETFIVIDQDMPSGRQCVLKKLNPMTDDPKIYQLVQERFSREAAILEDLGKNHAQIPELYGYFEADSEFCLVQEWIVGQTLRQKVQEFGPFNESEIKTLLLDLLPVLEYVHSKRIVHRDIKPDNIILRGADNKPVLIDFGAVKETMGTVISPSGNSSRSIVIGTPGYMPSEQTAGRPVFASDLYSLGLTAIYGLTGKDPQELETDPSTGDIIWQHYAPKVSPTLAGILDKAIQTSPGERYRTAREMLAELNQGQVTAPVVMPTVQSNAPTTYPTPSPAPYPSPPPTYPAQAPTVVSNHTPSPPPPSGWSEWQKALITGSVIGLFVIGAIVMTRPQPAPVGTNSNTPEETSSSTGNPDDSSAESSPPSQQQYAGNNPVQNTSAISQNEALSVIRQWQQYKREIFAPPYRRSLGEEILTGQAFRSNIQQTDGTESSVDWLQNNNAYYSYGVQDIGEVKDFMSSGNNATLHVVVTEQRALYKDGRRSDQESAFDTRLVEYNLERVGGRVKIADYRTLSVLQRR</sequence>
<dbReference type="Pfam" id="PF13355">
    <property type="entry name" value="ARC6-like_IMS"/>
    <property type="match status" value="1"/>
</dbReference>
<accession>A0ABT3L3V6</accession>
<dbReference type="CDD" id="cd14014">
    <property type="entry name" value="STKc_PknB_like"/>
    <property type="match status" value="1"/>
</dbReference>
<keyword evidence="5" id="KW-0418">Kinase</keyword>
<dbReference type="Proteomes" id="UP001526426">
    <property type="component" value="Unassembled WGS sequence"/>
</dbReference>
<dbReference type="SUPFAM" id="SSF56112">
    <property type="entry name" value="Protein kinase-like (PK-like)"/>
    <property type="match status" value="1"/>
</dbReference>
<keyword evidence="3" id="KW-0808">Transferase</keyword>
<evidence type="ECO:0000256" key="9">
    <source>
        <dbReference type="SAM" id="MobiDB-lite"/>
    </source>
</evidence>
<evidence type="ECO:0000256" key="5">
    <source>
        <dbReference type="ARBA" id="ARBA00022777"/>
    </source>
</evidence>
<keyword evidence="2" id="KW-0723">Serine/threonine-protein kinase</keyword>
<feature type="region of interest" description="Disordered" evidence="9">
    <location>
        <begin position="287"/>
        <end position="331"/>
    </location>
</feature>
<keyword evidence="6" id="KW-0067">ATP-binding</keyword>
<feature type="domain" description="Protein kinase" evidence="10">
    <location>
        <begin position="10"/>
        <end position="281"/>
    </location>
</feature>
<dbReference type="InterPro" id="IPR011009">
    <property type="entry name" value="Kinase-like_dom_sf"/>
</dbReference>
<comment type="catalytic activity">
    <reaction evidence="7">
        <text>L-threonyl-[protein] + ATP = O-phospho-L-threonyl-[protein] + ADP + H(+)</text>
        <dbReference type="Rhea" id="RHEA:46608"/>
        <dbReference type="Rhea" id="RHEA-COMP:11060"/>
        <dbReference type="Rhea" id="RHEA-COMP:11605"/>
        <dbReference type="ChEBI" id="CHEBI:15378"/>
        <dbReference type="ChEBI" id="CHEBI:30013"/>
        <dbReference type="ChEBI" id="CHEBI:30616"/>
        <dbReference type="ChEBI" id="CHEBI:61977"/>
        <dbReference type="ChEBI" id="CHEBI:456216"/>
        <dbReference type="EC" id="2.7.11.1"/>
    </reaction>
</comment>
<dbReference type="InterPro" id="IPR000719">
    <property type="entry name" value="Prot_kinase_dom"/>
</dbReference>
<evidence type="ECO:0000256" key="6">
    <source>
        <dbReference type="ARBA" id="ARBA00022840"/>
    </source>
</evidence>
<dbReference type="RefSeq" id="WP_265263923.1">
    <property type="nucleotide sequence ID" value="NZ_JAIHOM010000030.1"/>
</dbReference>
<dbReference type="Gene3D" id="1.10.510.10">
    <property type="entry name" value="Transferase(Phosphotransferase) domain 1"/>
    <property type="match status" value="1"/>
</dbReference>
<evidence type="ECO:0000313" key="12">
    <source>
        <dbReference type="Proteomes" id="UP001526426"/>
    </source>
</evidence>
<comment type="catalytic activity">
    <reaction evidence="8">
        <text>L-seryl-[protein] + ATP = O-phospho-L-seryl-[protein] + ADP + H(+)</text>
        <dbReference type="Rhea" id="RHEA:17989"/>
        <dbReference type="Rhea" id="RHEA-COMP:9863"/>
        <dbReference type="Rhea" id="RHEA-COMP:11604"/>
        <dbReference type="ChEBI" id="CHEBI:15378"/>
        <dbReference type="ChEBI" id="CHEBI:29999"/>
        <dbReference type="ChEBI" id="CHEBI:30616"/>
        <dbReference type="ChEBI" id="CHEBI:83421"/>
        <dbReference type="ChEBI" id="CHEBI:456216"/>
        <dbReference type="EC" id="2.7.11.1"/>
    </reaction>
</comment>
<dbReference type="PROSITE" id="PS50011">
    <property type="entry name" value="PROTEIN_KINASE_DOM"/>
    <property type="match status" value="1"/>
</dbReference>
<dbReference type="InterPro" id="IPR025344">
    <property type="entry name" value="CDP1-like_IMS"/>
</dbReference>
<feature type="compositionally biased region" description="Low complexity" evidence="9">
    <location>
        <begin position="361"/>
        <end position="391"/>
    </location>
</feature>
<dbReference type="Pfam" id="PF00069">
    <property type="entry name" value="Pkinase"/>
    <property type="match status" value="1"/>
</dbReference>
<dbReference type="EC" id="2.7.11.1" evidence="1"/>
<dbReference type="EMBL" id="JAIHOM010000030">
    <property type="protein sequence ID" value="MCW6036183.1"/>
    <property type="molecule type" value="Genomic_DNA"/>
</dbReference>
<name>A0ABT3L3V6_9CYAN</name>
<feature type="compositionally biased region" description="Pro residues" evidence="9">
    <location>
        <begin position="293"/>
        <end position="308"/>
    </location>
</feature>
<organism evidence="11 12">
    <name type="scientific">Spirulina subsalsa FACHB-351</name>
    <dbReference type="NCBI Taxonomy" id="234711"/>
    <lineage>
        <taxon>Bacteria</taxon>
        <taxon>Bacillati</taxon>
        <taxon>Cyanobacteriota</taxon>
        <taxon>Cyanophyceae</taxon>
        <taxon>Spirulinales</taxon>
        <taxon>Spirulinaceae</taxon>
        <taxon>Spirulina</taxon>
    </lineage>
</organism>
<evidence type="ECO:0000256" key="8">
    <source>
        <dbReference type="ARBA" id="ARBA00048679"/>
    </source>
</evidence>
<evidence type="ECO:0000256" key="7">
    <source>
        <dbReference type="ARBA" id="ARBA00047899"/>
    </source>
</evidence>
<evidence type="ECO:0000256" key="1">
    <source>
        <dbReference type="ARBA" id="ARBA00012513"/>
    </source>
</evidence>
<keyword evidence="12" id="KW-1185">Reference proteome</keyword>
<evidence type="ECO:0000259" key="10">
    <source>
        <dbReference type="PROSITE" id="PS50011"/>
    </source>
</evidence>
<feature type="region of interest" description="Disordered" evidence="9">
    <location>
        <begin position="357"/>
        <end position="399"/>
    </location>
</feature>
<dbReference type="SMART" id="SM00220">
    <property type="entry name" value="S_TKc"/>
    <property type="match status" value="1"/>
</dbReference>
<gene>
    <name evidence="11" type="ORF">K4A83_07840</name>
</gene>
<reference evidence="11 12" key="1">
    <citation type="submission" date="2021-08" db="EMBL/GenBank/DDBJ databases">
        <title>Draft genome sequence of Spirulina subsalsa with high tolerance to salinity and hype-accumulation of phycocyanin.</title>
        <authorList>
            <person name="Pei H."/>
            <person name="Jiang L."/>
        </authorList>
    </citation>
    <scope>NUCLEOTIDE SEQUENCE [LARGE SCALE GENOMIC DNA]</scope>
    <source>
        <strain evidence="11 12">FACHB-351</strain>
    </source>
</reference>
<evidence type="ECO:0000256" key="2">
    <source>
        <dbReference type="ARBA" id="ARBA00022527"/>
    </source>
</evidence>
<evidence type="ECO:0000256" key="4">
    <source>
        <dbReference type="ARBA" id="ARBA00022741"/>
    </source>
</evidence>
<evidence type="ECO:0000313" key="11">
    <source>
        <dbReference type="EMBL" id="MCW6036183.1"/>
    </source>
</evidence>
<dbReference type="PANTHER" id="PTHR24363:SF0">
    <property type="entry name" value="SERINE_THREONINE KINASE LIKE DOMAIN CONTAINING 1"/>
    <property type="match status" value="1"/>
</dbReference>